<organism evidence="14 15">
    <name type="scientific">Anabas testudineus</name>
    <name type="common">Climbing perch</name>
    <name type="synonym">Anthias testudineus</name>
    <dbReference type="NCBI Taxonomy" id="64144"/>
    <lineage>
        <taxon>Eukaryota</taxon>
        <taxon>Metazoa</taxon>
        <taxon>Chordata</taxon>
        <taxon>Craniata</taxon>
        <taxon>Vertebrata</taxon>
        <taxon>Euteleostomi</taxon>
        <taxon>Actinopterygii</taxon>
        <taxon>Neopterygii</taxon>
        <taxon>Teleostei</taxon>
        <taxon>Neoteleostei</taxon>
        <taxon>Acanthomorphata</taxon>
        <taxon>Anabantaria</taxon>
        <taxon>Anabantiformes</taxon>
        <taxon>Anabantoidei</taxon>
        <taxon>Anabantidae</taxon>
        <taxon>Anabas</taxon>
    </lineage>
</organism>
<evidence type="ECO:0000256" key="9">
    <source>
        <dbReference type="ARBA" id="ARBA00023207"/>
    </source>
</evidence>
<reference evidence="14" key="2">
    <citation type="submission" date="2025-08" db="UniProtKB">
        <authorList>
            <consortium name="Ensembl"/>
        </authorList>
    </citation>
    <scope>IDENTIFICATION</scope>
</reference>
<comment type="function">
    <text evidence="12">Cell surface proteoglycan.</text>
</comment>
<keyword evidence="4 12" id="KW-0336">GPI-anchor</keyword>
<evidence type="ECO:0000256" key="8">
    <source>
        <dbReference type="ARBA" id="ARBA00023180"/>
    </source>
</evidence>
<evidence type="ECO:0000256" key="13">
    <source>
        <dbReference type="SAM" id="SignalP"/>
    </source>
</evidence>
<dbReference type="GO" id="GO:0098552">
    <property type="term" value="C:side of membrane"/>
    <property type="evidence" value="ECO:0007669"/>
    <property type="project" value="UniProtKB-KW"/>
</dbReference>
<dbReference type="GO" id="GO:0009986">
    <property type="term" value="C:cell surface"/>
    <property type="evidence" value="ECO:0007669"/>
    <property type="project" value="TreeGrafter"/>
</dbReference>
<evidence type="ECO:0000313" key="14">
    <source>
        <dbReference type="Ensembl" id="ENSATEP00000070320.1"/>
    </source>
</evidence>
<reference evidence="14" key="1">
    <citation type="submission" date="2021-04" db="EMBL/GenBank/DDBJ databases">
        <authorList>
            <consortium name="Wellcome Sanger Institute Data Sharing"/>
        </authorList>
    </citation>
    <scope>NUCLEOTIDE SEQUENCE [LARGE SCALE GENOMIC DNA]</scope>
</reference>
<dbReference type="GO" id="GO:1905475">
    <property type="term" value="P:regulation of protein localization to membrane"/>
    <property type="evidence" value="ECO:0007669"/>
    <property type="project" value="TreeGrafter"/>
</dbReference>
<keyword evidence="8" id="KW-0325">Glycoprotein</keyword>
<evidence type="ECO:0000256" key="3">
    <source>
        <dbReference type="ARBA" id="ARBA00022475"/>
    </source>
</evidence>
<evidence type="ECO:0000256" key="12">
    <source>
        <dbReference type="RuleBase" id="RU003519"/>
    </source>
</evidence>
<keyword evidence="10 12" id="KW-0449">Lipoprotein</keyword>
<dbReference type="PROSITE" id="PS01207">
    <property type="entry name" value="GLYPICAN"/>
    <property type="match status" value="1"/>
</dbReference>
<dbReference type="InterPro" id="IPR019803">
    <property type="entry name" value="Glypican_CS"/>
</dbReference>
<proteinExistence type="inferred from homology"/>
<dbReference type="PANTHER" id="PTHR10822:SF31">
    <property type="entry name" value="GLYPICAN-6"/>
    <property type="match status" value="1"/>
</dbReference>
<dbReference type="InterPro" id="IPR001863">
    <property type="entry name" value="Glypican"/>
</dbReference>
<evidence type="ECO:0008006" key="16">
    <source>
        <dbReference type="Google" id="ProtNLM"/>
    </source>
</evidence>
<evidence type="ECO:0000256" key="7">
    <source>
        <dbReference type="ARBA" id="ARBA00023136"/>
    </source>
</evidence>
<keyword evidence="3" id="KW-1003">Cell membrane</keyword>
<keyword evidence="7 12" id="KW-0472">Membrane</keyword>
<keyword evidence="6 12" id="KW-0654">Proteoglycan</keyword>
<dbReference type="GO" id="GO:0045202">
    <property type="term" value="C:synapse"/>
    <property type="evidence" value="ECO:0007669"/>
    <property type="project" value="TreeGrafter"/>
</dbReference>
<feature type="chain" id="PRO_5031220492" description="Glypican 6b" evidence="13">
    <location>
        <begin position="22"/>
        <end position="541"/>
    </location>
</feature>
<sequence>HSLGGSYFMFLLLCSLSVAACREIMVRNEHFVSFVYFAGQHLRVCPQGNTCCTQEMEDTFGQQSKQDFENLVDEMSHELRSILTSRHKRFDEFFLELLENTERSLNEMFVRTYGKPYMQNSEVFENLFAELKRYYTGGNVNLEEMLNDFWSRLLERMFTLLNSQYVITEDYLECISKYTDQLKPFGDVPRKLKAQVTRAFIAARTFVQGLSVGKEVAQRVSKVSSTPACIRALTKLLYCPFCQGMPTVKPCKNYCLNVMKGCLANQADLDPEWNQYIDAMLLVAQRLEGPFNIESVMEPIDVKISEAIMNMQENSAQVTYRVFQGCGEPKPAGMTRSARGVSDVFNARFRPYSPDERPTTAAGTSLDRLVVDIKEKLKLSKKFWSNFPEAMCVEERVTAGNASDEECWNGHTKGRYFPEVQKDGLTNQMNNPEVGVDITRPDTFIRQQIMALRVMTNKLKNAYNGNDIYFQDSSDEGSGSGSGSGCTEVCPTDMDGAATEAPLVKADRSGPLDDSALLLAPSVALPTMLALSALAVHRQWR</sequence>
<evidence type="ECO:0000256" key="5">
    <source>
        <dbReference type="ARBA" id="ARBA00022729"/>
    </source>
</evidence>
<evidence type="ECO:0000256" key="1">
    <source>
        <dbReference type="ARBA" id="ARBA00004609"/>
    </source>
</evidence>
<dbReference type="GO" id="GO:0009966">
    <property type="term" value="P:regulation of signal transduction"/>
    <property type="evidence" value="ECO:0007669"/>
    <property type="project" value="InterPro"/>
</dbReference>
<dbReference type="Ensembl" id="ENSATET00000064874.2">
    <property type="protein sequence ID" value="ENSATEP00000070320.1"/>
    <property type="gene ID" value="ENSATEG00000013874.3"/>
</dbReference>
<dbReference type="Pfam" id="PF01153">
    <property type="entry name" value="Glypican"/>
    <property type="match status" value="1"/>
</dbReference>
<dbReference type="GO" id="GO:0005576">
    <property type="term" value="C:extracellular region"/>
    <property type="evidence" value="ECO:0007669"/>
    <property type="project" value="TreeGrafter"/>
</dbReference>
<comment type="subcellular location">
    <subcellularLocation>
        <location evidence="1 12">Cell membrane</location>
        <topology evidence="1 12">Lipid-anchor</topology>
        <topology evidence="1 12">GPI-anchor</topology>
    </subcellularLocation>
</comment>
<dbReference type="AlphaFoldDB" id="A0A7N6C222"/>
<evidence type="ECO:0000313" key="15">
    <source>
        <dbReference type="Proteomes" id="UP000265040"/>
    </source>
</evidence>
<reference evidence="14" key="3">
    <citation type="submission" date="2025-09" db="UniProtKB">
        <authorList>
            <consortium name="Ensembl"/>
        </authorList>
    </citation>
    <scope>IDENTIFICATION</scope>
</reference>
<comment type="similarity">
    <text evidence="2 11">Belongs to the glypican family.</text>
</comment>
<feature type="signal peptide" evidence="13">
    <location>
        <begin position="1"/>
        <end position="21"/>
    </location>
</feature>
<dbReference type="Proteomes" id="UP000265040">
    <property type="component" value="Chromosome 21"/>
</dbReference>
<protein>
    <recommendedName>
        <fullName evidence="16">Glypican 6b</fullName>
    </recommendedName>
</protein>
<dbReference type="PANTHER" id="PTHR10822">
    <property type="entry name" value="GLYPICAN"/>
    <property type="match status" value="1"/>
</dbReference>
<evidence type="ECO:0000256" key="4">
    <source>
        <dbReference type="ARBA" id="ARBA00022622"/>
    </source>
</evidence>
<evidence type="ECO:0000256" key="2">
    <source>
        <dbReference type="ARBA" id="ARBA00010260"/>
    </source>
</evidence>
<evidence type="ECO:0000256" key="11">
    <source>
        <dbReference type="RuleBase" id="RU003518"/>
    </source>
</evidence>
<evidence type="ECO:0000256" key="10">
    <source>
        <dbReference type="ARBA" id="ARBA00023288"/>
    </source>
</evidence>
<evidence type="ECO:0000256" key="6">
    <source>
        <dbReference type="ARBA" id="ARBA00022974"/>
    </source>
</evidence>
<dbReference type="GO" id="GO:0016477">
    <property type="term" value="P:cell migration"/>
    <property type="evidence" value="ECO:0007669"/>
    <property type="project" value="TreeGrafter"/>
</dbReference>
<name>A0A7N6C222_ANATE</name>
<keyword evidence="15" id="KW-1185">Reference proteome</keyword>
<dbReference type="GO" id="GO:0005886">
    <property type="term" value="C:plasma membrane"/>
    <property type="evidence" value="ECO:0007669"/>
    <property type="project" value="UniProtKB-SubCell"/>
</dbReference>
<keyword evidence="5 13" id="KW-0732">Signal</keyword>
<dbReference type="GeneTree" id="ENSGT01050000244897"/>
<keyword evidence="9 12" id="KW-0357">Heparan sulfate</keyword>
<accession>A0A7N6C222</accession>